<gene>
    <name evidence="14" type="ORF">UX03_C0009G0013</name>
</gene>
<dbReference type="InterPro" id="IPR024706">
    <property type="entry name" value="Peroxiredoxin_AhpC-typ"/>
</dbReference>
<evidence type="ECO:0000256" key="3">
    <source>
        <dbReference type="ARBA" id="ARBA00013017"/>
    </source>
</evidence>
<dbReference type="Gene3D" id="3.40.30.10">
    <property type="entry name" value="Glutaredoxin"/>
    <property type="match status" value="1"/>
</dbReference>
<dbReference type="EMBL" id="LCKQ01000009">
    <property type="protein sequence ID" value="KKU03841.1"/>
    <property type="molecule type" value="Genomic_DNA"/>
</dbReference>
<dbReference type="EC" id="1.11.1.24" evidence="3"/>
<dbReference type="PIRSF" id="PIRSF000239">
    <property type="entry name" value="AHPC"/>
    <property type="match status" value="1"/>
</dbReference>
<dbReference type="GO" id="GO:0005737">
    <property type="term" value="C:cytoplasm"/>
    <property type="evidence" value="ECO:0007669"/>
    <property type="project" value="TreeGrafter"/>
</dbReference>
<keyword evidence="6" id="KW-0560">Oxidoreductase</keyword>
<dbReference type="PATRIC" id="fig|1618598.3.peg.273"/>
<dbReference type="CDD" id="cd03017">
    <property type="entry name" value="PRX_BCP"/>
    <property type="match status" value="1"/>
</dbReference>
<dbReference type="PANTHER" id="PTHR42801:SF4">
    <property type="entry name" value="AHPC_TSA FAMILY PROTEIN"/>
    <property type="match status" value="1"/>
</dbReference>
<evidence type="ECO:0000256" key="12">
    <source>
        <dbReference type="PIRSR" id="PIRSR000239-1"/>
    </source>
</evidence>
<evidence type="ECO:0000256" key="7">
    <source>
        <dbReference type="ARBA" id="ARBA00023157"/>
    </source>
</evidence>
<evidence type="ECO:0000259" key="13">
    <source>
        <dbReference type="PROSITE" id="PS51352"/>
    </source>
</evidence>
<evidence type="ECO:0000256" key="2">
    <source>
        <dbReference type="ARBA" id="ARBA00011245"/>
    </source>
</evidence>
<evidence type="ECO:0000256" key="4">
    <source>
        <dbReference type="ARBA" id="ARBA00022559"/>
    </source>
</evidence>
<protein>
    <recommendedName>
        <fullName evidence="3">thioredoxin-dependent peroxiredoxin</fullName>
        <ecNumber evidence="3">1.11.1.24</ecNumber>
    </recommendedName>
    <alternativeName>
        <fullName evidence="9">Thioredoxin peroxidase</fullName>
    </alternativeName>
</protein>
<dbReference type="InterPro" id="IPR050924">
    <property type="entry name" value="Peroxiredoxin_BCP/PrxQ"/>
</dbReference>
<evidence type="ECO:0000256" key="11">
    <source>
        <dbReference type="ARBA" id="ARBA00049091"/>
    </source>
</evidence>
<keyword evidence="4" id="KW-0575">Peroxidase</keyword>
<accession>A0A0G1M6G3</accession>
<keyword evidence="8" id="KW-0676">Redox-active center</keyword>
<comment type="subunit">
    <text evidence="2">Monomer.</text>
</comment>
<name>A0A0G1M6G3_9BACT</name>
<dbReference type="PANTHER" id="PTHR42801">
    <property type="entry name" value="THIOREDOXIN-DEPENDENT PEROXIDE REDUCTASE"/>
    <property type="match status" value="1"/>
</dbReference>
<dbReference type="InterPro" id="IPR000866">
    <property type="entry name" value="AhpC/TSA"/>
</dbReference>
<dbReference type="InterPro" id="IPR013766">
    <property type="entry name" value="Thioredoxin_domain"/>
</dbReference>
<dbReference type="GO" id="GO:0034599">
    <property type="term" value="P:cellular response to oxidative stress"/>
    <property type="evidence" value="ECO:0007669"/>
    <property type="project" value="TreeGrafter"/>
</dbReference>
<keyword evidence="5" id="KW-0049">Antioxidant</keyword>
<dbReference type="Pfam" id="PF00578">
    <property type="entry name" value="AhpC-TSA"/>
    <property type="match status" value="1"/>
</dbReference>
<dbReference type="GO" id="GO:0008379">
    <property type="term" value="F:thioredoxin peroxidase activity"/>
    <property type="evidence" value="ECO:0007669"/>
    <property type="project" value="TreeGrafter"/>
</dbReference>
<comment type="similarity">
    <text evidence="10">Belongs to the peroxiredoxin family. BCP/PrxQ subfamily.</text>
</comment>
<keyword evidence="7" id="KW-1015">Disulfide bond</keyword>
<feature type="domain" description="Thioredoxin" evidence="13">
    <location>
        <begin position="1"/>
        <end position="149"/>
    </location>
</feature>
<dbReference type="GO" id="GO:0045454">
    <property type="term" value="P:cell redox homeostasis"/>
    <property type="evidence" value="ECO:0007669"/>
    <property type="project" value="TreeGrafter"/>
</dbReference>
<evidence type="ECO:0000256" key="8">
    <source>
        <dbReference type="ARBA" id="ARBA00023284"/>
    </source>
</evidence>
<dbReference type="PROSITE" id="PS51352">
    <property type="entry name" value="THIOREDOXIN_2"/>
    <property type="match status" value="1"/>
</dbReference>
<comment type="function">
    <text evidence="1">Thiol-specific peroxidase that catalyzes the reduction of hydrogen peroxide and organic hydroperoxides to water and alcohols, respectively. Plays a role in cell protection against oxidative stress by detoxifying peroxides and as sensor of hydrogen peroxide-mediated signaling events.</text>
</comment>
<evidence type="ECO:0000256" key="5">
    <source>
        <dbReference type="ARBA" id="ARBA00022862"/>
    </source>
</evidence>
<dbReference type="NCBIfam" id="NF006960">
    <property type="entry name" value="PRK09437.1"/>
    <property type="match status" value="1"/>
</dbReference>
<reference evidence="14 15" key="1">
    <citation type="journal article" date="2015" name="Nature">
        <title>rRNA introns, odd ribosomes, and small enigmatic genomes across a large radiation of phyla.</title>
        <authorList>
            <person name="Brown C.T."/>
            <person name="Hug L.A."/>
            <person name="Thomas B.C."/>
            <person name="Sharon I."/>
            <person name="Castelle C.J."/>
            <person name="Singh A."/>
            <person name="Wilkins M.J."/>
            <person name="Williams K.H."/>
            <person name="Banfield J.F."/>
        </authorList>
    </citation>
    <scope>NUCLEOTIDE SEQUENCE [LARGE SCALE GENOMIC DNA]</scope>
</reference>
<dbReference type="Proteomes" id="UP000034086">
    <property type="component" value="Unassembled WGS sequence"/>
</dbReference>
<dbReference type="AlphaFoldDB" id="A0A0G1M6G3"/>
<evidence type="ECO:0000256" key="9">
    <source>
        <dbReference type="ARBA" id="ARBA00032824"/>
    </source>
</evidence>
<evidence type="ECO:0000256" key="10">
    <source>
        <dbReference type="ARBA" id="ARBA00038489"/>
    </source>
</evidence>
<evidence type="ECO:0000313" key="14">
    <source>
        <dbReference type="EMBL" id="KKU03841.1"/>
    </source>
</evidence>
<evidence type="ECO:0000313" key="15">
    <source>
        <dbReference type="Proteomes" id="UP000034086"/>
    </source>
</evidence>
<feature type="active site" description="Cysteine sulfenic acid (-SOH) intermediate; for peroxidase activity" evidence="12">
    <location>
        <position position="39"/>
    </location>
</feature>
<dbReference type="SUPFAM" id="SSF52833">
    <property type="entry name" value="Thioredoxin-like"/>
    <property type="match status" value="1"/>
</dbReference>
<comment type="catalytic activity">
    <reaction evidence="11">
        <text>a hydroperoxide + [thioredoxin]-dithiol = an alcohol + [thioredoxin]-disulfide + H2O</text>
        <dbReference type="Rhea" id="RHEA:62620"/>
        <dbReference type="Rhea" id="RHEA-COMP:10698"/>
        <dbReference type="Rhea" id="RHEA-COMP:10700"/>
        <dbReference type="ChEBI" id="CHEBI:15377"/>
        <dbReference type="ChEBI" id="CHEBI:29950"/>
        <dbReference type="ChEBI" id="CHEBI:30879"/>
        <dbReference type="ChEBI" id="CHEBI:35924"/>
        <dbReference type="ChEBI" id="CHEBI:50058"/>
        <dbReference type="EC" id="1.11.1.24"/>
    </reaction>
</comment>
<evidence type="ECO:0000256" key="6">
    <source>
        <dbReference type="ARBA" id="ARBA00023002"/>
    </source>
</evidence>
<proteinExistence type="inferred from homology"/>
<organism evidence="14 15">
    <name type="scientific">Candidatus Woesebacteria bacterium GW2011_GWE1_45_18</name>
    <dbReference type="NCBI Taxonomy" id="1618598"/>
    <lineage>
        <taxon>Bacteria</taxon>
        <taxon>Candidatus Woeseibacteriota</taxon>
    </lineage>
</organism>
<comment type="caution">
    <text evidence="14">The sequence shown here is derived from an EMBL/GenBank/DDBJ whole genome shotgun (WGS) entry which is preliminary data.</text>
</comment>
<sequence>MQAPDFKLPDQEGKNHSLSDYRGKWLVLYFYPKDFTPGCTKEACAFRDARQEFDKRGVKIVGISKDTVALHKKFAEKYRLNFPLLADHEHQVIEAYGAWGKKKFMGREFFGILRSTFLINPKGEIVKEYKNVNPITHSSEILRDLEKFV</sequence>
<dbReference type="FunFam" id="3.40.30.10:FF:000007">
    <property type="entry name" value="Thioredoxin-dependent thiol peroxidase"/>
    <property type="match status" value="1"/>
</dbReference>
<evidence type="ECO:0000256" key="1">
    <source>
        <dbReference type="ARBA" id="ARBA00003330"/>
    </source>
</evidence>
<dbReference type="InterPro" id="IPR036249">
    <property type="entry name" value="Thioredoxin-like_sf"/>
</dbReference>